<dbReference type="Proteomes" id="UP000198324">
    <property type="component" value="Unassembled WGS sequence"/>
</dbReference>
<dbReference type="SUPFAM" id="SSF55729">
    <property type="entry name" value="Acyl-CoA N-acyltransferases (Nat)"/>
    <property type="match status" value="1"/>
</dbReference>
<organism evidence="1 2">
    <name type="scientific">Humidesulfovibrio mexicanus</name>
    <dbReference type="NCBI Taxonomy" id="147047"/>
    <lineage>
        <taxon>Bacteria</taxon>
        <taxon>Pseudomonadati</taxon>
        <taxon>Thermodesulfobacteriota</taxon>
        <taxon>Desulfovibrionia</taxon>
        <taxon>Desulfovibrionales</taxon>
        <taxon>Desulfovibrionaceae</taxon>
        <taxon>Humidesulfovibrio</taxon>
    </lineage>
</organism>
<dbReference type="EMBL" id="FZOC01000002">
    <property type="protein sequence ID" value="SNR75805.1"/>
    <property type="molecule type" value="Genomic_DNA"/>
</dbReference>
<sequence>MTRAEALATIKASYADLVPGQKLEYRLFRPEDAPGVGRLFYQTYGDTYPVDEPYVPELLIEANRSGSTHTIVACAADGAIAGHMAIYRSSPPNPRFYEYGQGMVDKAYRQSFAAFRIHRFAVENLFGQLDGVDGIYGEAVCHHMATQKMIHGSGFVACGLEPGLMPESAYAGEGVTGRASCLYAQRVDTITPGPLFLPGLWGQNVQALLGCWPLHREVAPGDAPVPAQARTVLESRHFAFAGVRRVTVTRIGADFAARLAEELEAGKADRAVVVQLFLCLGEAWTGHAAELLRRAGFFYCAFMPLWFGETGPGPDGIMAQRFLEPATLAGLRLATPEMNALAVQVVADMHRASREHGAPEVTILPVPE</sequence>
<dbReference type="Gene3D" id="3.40.630.30">
    <property type="match status" value="1"/>
</dbReference>
<dbReference type="OrthoDB" id="5412651at2"/>
<dbReference type="InterPro" id="IPR016181">
    <property type="entry name" value="Acyl_CoA_acyltransferase"/>
</dbReference>
<dbReference type="AlphaFoldDB" id="A0A238YXH5"/>
<accession>A0A238YXH5</accession>
<reference evidence="1 2" key="1">
    <citation type="submission" date="2017-06" db="EMBL/GenBank/DDBJ databases">
        <authorList>
            <person name="Kim H.J."/>
            <person name="Triplett B.A."/>
        </authorList>
    </citation>
    <scope>NUCLEOTIDE SEQUENCE [LARGE SCALE GENOMIC DNA]</scope>
    <source>
        <strain evidence="1 2">DSM 13116</strain>
    </source>
</reference>
<dbReference type="RefSeq" id="WP_089272502.1">
    <property type="nucleotide sequence ID" value="NZ_FZOC01000002.1"/>
</dbReference>
<evidence type="ECO:0000313" key="1">
    <source>
        <dbReference type="EMBL" id="SNR75805.1"/>
    </source>
</evidence>
<protein>
    <recommendedName>
        <fullName evidence="3">N-acetyltransferase domain-containing protein</fullName>
    </recommendedName>
</protein>
<evidence type="ECO:0008006" key="3">
    <source>
        <dbReference type="Google" id="ProtNLM"/>
    </source>
</evidence>
<name>A0A238YXH5_9BACT</name>
<keyword evidence="2" id="KW-1185">Reference proteome</keyword>
<proteinExistence type="predicted"/>
<gene>
    <name evidence="1" type="ORF">SAMN04488503_1074</name>
</gene>
<evidence type="ECO:0000313" key="2">
    <source>
        <dbReference type="Proteomes" id="UP000198324"/>
    </source>
</evidence>